<feature type="signal peptide" evidence="1">
    <location>
        <begin position="1"/>
        <end position="25"/>
    </location>
</feature>
<protein>
    <submittedName>
        <fullName evidence="2">Uncharacterized protein</fullName>
    </submittedName>
</protein>
<evidence type="ECO:0000313" key="2">
    <source>
        <dbReference type="EMBL" id="QGW80387.1"/>
    </source>
</evidence>
<dbReference type="RefSeq" id="WP_157611566.1">
    <property type="nucleotide sequence ID" value="NZ_CP046622.1"/>
</dbReference>
<gene>
    <name evidence="2" type="ORF">GOQ09_01720</name>
</gene>
<dbReference type="AlphaFoldDB" id="A0A6I6HID4"/>
<organism evidence="2 3">
    <name type="scientific">Variovorax paradoxus</name>
    <dbReference type="NCBI Taxonomy" id="34073"/>
    <lineage>
        <taxon>Bacteria</taxon>
        <taxon>Pseudomonadati</taxon>
        <taxon>Pseudomonadota</taxon>
        <taxon>Betaproteobacteria</taxon>
        <taxon>Burkholderiales</taxon>
        <taxon>Comamonadaceae</taxon>
        <taxon>Variovorax</taxon>
    </lineage>
</organism>
<name>A0A6I6HID4_VARPD</name>
<dbReference type="Proteomes" id="UP000425817">
    <property type="component" value="Chromosome"/>
</dbReference>
<keyword evidence="1" id="KW-0732">Signal</keyword>
<dbReference type="EMBL" id="CP046622">
    <property type="protein sequence ID" value="QGW80387.1"/>
    <property type="molecule type" value="Genomic_DNA"/>
</dbReference>
<accession>A0A6I6HID4</accession>
<reference evidence="2 3" key="1">
    <citation type="submission" date="2019-12" db="EMBL/GenBank/DDBJ databases">
        <title>Hybrid Genome Assemblies of two High G+C Isolates from Undergraduate Microbiology Courses.</title>
        <authorList>
            <person name="Ne Ville C.J."/>
            <person name="Enright D."/>
            <person name="Hernandez I."/>
            <person name="Dodsworth J."/>
            <person name="Orwin P.M."/>
        </authorList>
    </citation>
    <scope>NUCLEOTIDE SEQUENCE [LARGE SCALE GENOMIC DNA]</scope>
    <source>
        <strain evidence="2 3">CSUSB</strain>
    </source>
</reference>
<evidence type="ECO:0000256" key="1">
    <source>
        <dbReference type="SAM" id="SignalP"/>
    </source>
</evidence>
<sequence length="149" mass="16726">MNQKNNPPWYRLALIGLFVPILGMAQESPCASALQEACRTAQKLAAAIQQQLPMKPSPQVSIETAVAEKHVVVVSGRFAFDAETANRHFKQSGVTLEQFQDRYSQSVKPSLCQPSSETYRFFRIGGVVEYRYAYSNNDPFMKFGVVRCD</sequence>
<proteinExistence type="predicted"/>
<evidence type="ECO:0000313" key="3">
    <source>
        <dbReference type="Proteomes" id="UP000425817"/>
    </source>
</evidence>
<feature type="chain" id="PRO_5026194515" evidence="1">
    <location>
        <begin position="26"/>
        <end position="149"/>
    </location>
</feature>